<dbReference type="EMBL" id="UINC01030329">
    <property type="protein sequence ID" value="SVB14548.1"/>
    <property type="molecule type" value="Genomic_DNA"/>
</dbReference>
<proteinExistence type="predicted"/>
<name>A0A382BL62_9ZZZZ</name>
<gene>
    <name evidence="1" type="ORF">METZ01_LOCUS167402</name>
</gene>
<feature type="non-terminal residue" evidence="1">
    <location>
        <position position="36"/>
    </location>
</feature>
<protein>
    <submittedName>
        <fullName evidence="1">Uncharacterized protein</fullName>
    </submittedName>
</protein>
<accession>A0A382BL62</accession>
<organism evidence="1">
    <name type="scientific">marine metagenome</name>
    <dbReference type="NCBI Taxonomy" id="408172"/>
    <lineage>
        <taxon>unclassified sequences</taxon>
        <taxon>metagenomes</taxon>
        <taxon>ecological metagenomes</taxon>
    </lineage>
</organism>
<evidence type="ECO:0000313" key="1">
    <source>
        <dbReference type="EMBL" id="SVB14548.1"/>
    </source>
</evidence>
<sequence length="36" mass="3960">MNPADSPIGKQSGRFSRWSFARRLSVISGLALALRL</sequence>
<reference evidence="1" key="1">
    <citation type="submission" date="2018-05" db="EMBL/GenBank/DDBJ databases">
        <authorList>
            <person name="Lanie J.A."/>
            <person name="Ng W.-L."/>
            <person name="Kazmierczak K.M."/>
            <person name="Andrzejewski T.M."/>
            <person name="Davidsen T.M."/>
            <person name="Wayne K.J."/>
            <person name="Tettelin H."/>
            <person name="Glass J.I."/>
            <person name="Rusch D."/>
            <person name="Podicherti R."/>
            <person name="Tsui H.-C.T."/>
            <person name="Winkler M.E."/>
        </authorList>
    </citation>
    <scope>NUCLEOTIDE SEQUENCE</scope>
</reference>
<dbReference type="AlphaFoldDB" id="A0A382BL62"/>